<dbReference type="GO" id="GO:0008237">
    <property type="term" value="F:metallopeptidase activity"/>
    <property type="evidence" value="ECO:0007669"/>
    <property type="project" value="UniProtKB-KW"/>
</dbReference>
<dbReference type="GO" id="GO:0008270">
    <property type="term" value="F:zinc ion binding"/>
    <property type="evidence" value="ECO:0007669"/>
    <property type="project" value="InterPro"/>
</dbReference>
<dbReference type="Pfam" id="PF01546">
    <property type="entry name" value="Peptidase_M20"/>
    <property type="match status" value="1"/>
</dbReference>
<dbReference type="PIRSF" id="PIRSF037215">
    <property type="entry name" value="Peptidase_M20B"/>
    <property type="match status" value="1"/>
</dbReference>
<dbReference type="PROSITE" id="PS00759">
    <property type="entry name" value="ARGE_DAPE_CPG2_2"/>
    <property type="match status" value="1"/>
</dbReference>
<dbReference type="PANTHER" id="PTHR42994:SF1">
    <property type="entry name" value="PEPTIDASE T"/>
    <property type="match status" value="1"/>
</dbReference>
<evidence type="ECO:0000256" key="3">
    <source>
        <dbReference type="ARBA" id="ARBA00022438"/>
    </source>
</evidence>
<organism evidence="13 14">
    <name type="scientific">Solirubrobacter pauli</name>
    <dbReference type="NCBI Taxonomy" id="166793"/>
    <lineage>
        <taxon>Bacteria</taxon>
        <taxon>Bacillati</taxon>
        <taxon>Actinomycetota</taxon>
        <taxon>Thermoleophilia</taxon>
        <taxon>Solirubrobacterales</taxon>
        <taxon>Solirubrobacteraceae</taxon>
        <taxon>Solirubrobacter</taxon>
    </lineage>
</organism>
<keyword evidence="14" id="KW-1185">Reference proteome</keyword>
<dbReference type="Proteomes" id="UP000278962">
    <property type="component" value="Unassembled WGS sequence"/>
</dbReference>
<dbReference type="GO" id="GO:0006508">
    <property type="term" value="P:proteolysis"/>
    <property type="evidence" value="ECO:0007669"/>
    <property type="project" value="UniProtKB-UniRule"/>
</dbReference>
<dbReference type="GO" id="GO:0005829">
    <property type="term" value="C:cytosol"/>
    <property type="evidence" value="ECO:0007669"/>
    <property type="project" value="TreeGrafter"/>
</dbReference>
<feature type="binding site" evidence="11">
    <location>
        <position position="109"/>
    </location>
    <ligand>
        <name>Zn(2+)</name>
        <dbReference type="ChEBI" id="CHEBI:29105"/>
        <label>1</label>
    </ligand>
</feature>
<keyword evidence="7 11" id="KW-0862">Zinc</keyword>
<evidence type="ECO:0000256" key="5">
    <source>
        <dbReference type="ARBA" id="ARBA00022723"/>
    </source>
</evidence>
<dbReference type="PANTHER" id="PTHR42994">
    <property type="entry name" value="PEPTIDASE T"/>
    <property type="match status" value="1"/>
</dbReference>
<dbReference type="NCBIfam" id="TIGR01882">
    <property type="entry name" value="peptidase-T"/>
    <property type="match status" value="1"/>
</dbReference>
<evidence type="ECO:0000259" key="12">
    <source>
        <dbReference type="Pfam" id="PF07687"/>
    </source>
</evidence>
<comment type="catalytic activity">
    <reaction evidence="1">
        <text>Release of the N-terminal residue from a tripeptide.</text>
        <dbReference type="EC" id="3.4.11.4"/>
    </reaction>
</comment>
<feature type="domain" description="Peptidase M20 dimerisation" evidence="12">
    <location>
        <begin position="235"/>
        <end position="323"/>
    </location>
</feature>
<comment type="cofactor">
    <cofactor evidence="11">
        <name>Zn(2+)</name>
        <dbReference type="ChEBI" id="CHEBI:29105"/>
    </cofactor>
    <text evidence="11">Binds 2 Zn(2+) ions per subunit.</text>
</comment>
<dbReference type="Gene3D" id="3.30.70.360">
    <property type="match status" value="1"/>
</dbReference>
<feature type="binding site" evidence="11">
    <location>
        <position position="197"/>
    </location>
    <ligand>
        <name>Zn(2+)</name>
        <dbReference type="ChEBI" id="CHEBI:29105"/>
        <label>2</label>
    </ligand>
</feature>
<evidence type="ECO:0000256" key="10">
    <source>
        <dbReference type="PIRSR" id="PIRSR037215-1"/>
    </source>
</evidence>
<dbReference type="NCBIfam" id="NF009920">
    <property type="entry name" value="PRK13381.1"/>
    <property type="match status" value="1"/>
</dbReference>
<keyword evidence="4" id="KW-0645">Protease</keyword>
<dbReference type="InterPro" id="IPR036264">
    <property type="entry name" value="Bact_exopeptidase_dim_dom"/>
</dbReference>
<evidence type="ECO:0000256" key="6">
    <source>
        <dbReference type="ARBA" id="ARBA00022801"/>
    </source>
</evidence>
<keyword evidence="8" id="KW-0482">Metalloprotease</keyword>
<evidence type="ECO:0000256" key="1">
    <source>
        <dbReference type="ARBA" id="ARBA00000870"/>
    </source>
</evidence>
<feature type="binding site" evidence="11">
    <location>
        <position position="401"/>
    </location>
    <ligand>
        <name>Zn(2+)</name>
        <dbReference type="ChEBI" id="CHEBI:29105"/>
        <label>2</label>
    </ligand>
</feature>
<feature type="binding site" evidence="11">
    <location>
        <position position="162"/>
    </location>
    <ligand>
        <name>Zn(2+)</name>
        <dbReference type="ChEBI" id="CHEBI:29105"/>
        <label>2</label>
    </ligand>
</feature>
<dbReference type="InterPro" id="IPR010161">
    <property type="entry name" value="Peptidase_M20B"/>
</dbReference>
<feature type="binding site" evidence="11">
    <location>
        <position position="162"/>
    </location>
    <ligand>
        <name>Zn(2+)</name>
        <dbReference type="ChEBI" id="CHEBI:29105"/>
        <label>1</label>
    </ligand>
</feature>
<feature type="active site" description="Proton acceptor" evidence="10">
    <location>
        <position position="196"/>
    </location>
</feature>
<dbReference type="EC" id="3.4.11.4" evidence="9"/>
<evidence type="ECO:0000313" key="13">
    <source>
        <dbReference type="EMBL" id="RKQ92000.1"/>
    </source>
</evidence>
<evidence type="ECO:0000256" key="4">
    <source>
        <dbReference type="ARBA" id="ARBA00022670"/>
    </source>
</evidence>
<dbReference type="GO" id="GO:0006518">
    <property type="term" value="P:peptide metabolic process"/>
    <property type="evidence" value="ECO:0007669"/>
    <property type="project" value="InterPro"/>
</dbReference>
<evidence type="ECO:0000313" key="14">
    <source>
        <dbReference type="Proteomes" id="UP000278962"/>
    </source>
</evidence>
<dbReference type="EMBL" id="RBIL01000001">
    <property type="protein sequence ID" value="RKQ92000.1"/>
    <property type="molecule type" value="Genomic_DNA"/>
</dbReference>
<comment type="similarity">
    <text evidence="2">Belongs to the peptidase M20B family.</text>
</comment>
<protein>
    <recommendedName>
        <fullName evidence="9">Peptidase T</fullName>
        <ecNumber evidence="9">3.4.11.4</ecNumber>
    </recommendedName>
</protein>
<evidence type="ECO:0000256" key="2">
    <source>
        <dbReference type="ARBA" id="ARBA00009692"/>
    </source>
</evidence>
<dbReference type="PROSITE" id="PS00758">
    <property type="entry name" value="ARGE_DAPE_CPG2_1"/>
    <property type="match status" value="1"/>
</dbReference>
<dbReference type="AlphaFoldDB" id="A0A660LDN5"/>
<feature type="active site" evidence="10">
    <location>
        <position position="111"/>
    </location>
</feature>
<evidence type="ECO:0000256" key="11">
    <source>
        <dbReference type="PIRSR" id="PIRSR037215-2"/>
    </source>
</evidence>
<gene>
    <name evidence="13" type="ORF">C8N24_1839</name>
</gene>
<feature type="binding site" evidence="11">
    <location>
        <position position="219"/>
    </location>
    <ligand>
        <name>Zn(2+)</name>
        <dbReference type="ChEBI" id="CHEBI:29105"/>
        <label>1</label>
    </ligand>
</feature>
<proteinExistence type="inferred from homology"/>
<dbReference type="SUPFAM" id="SSF55031">
    <property type="entry name" value="Bacterial exopeptidase dimerisation domain"/>
    <property type="match status" value="1"/>
</dbReference>
<dbReference type="NCBIfam" id="NF003976">
    <property type="entry name" value="PRK05469.1"/>
    <property type="match status" value="1"/>
</dbReference>
<accession>A0A660LDN5</accession>
<dbReference type="GO" id="GO:0045148">
    <property type="term" value="F:tripeptide aminopeptidase activity"/>
    <property type="evidence" value="ECO:0007669"/>
    <property type="project" value="UniProtKB-UniRule"/>
</dbReference>
<dbReference type="InterPro" id="IPR002933">
    <property type="entry name" value="Peptidase_M20"/>
</dbReference>
<evidence type="ECO:0000256" key="8">
    <source>
        <dbReference type="ARBA" id="ARBA00023049"/>
    </source>
</evidence>
<sequence length="435" mass="45985">MAPGPGAARSMRPARIASIMMGIVTTFTSPLAESLAPDLLERFERYVRIDTQSARERTQSPSTPGQLDLSRLLVQELTAIGLTDAGLDEHGYVTATLPGTGPTIGLIAHVDTSPDAPGANVEPLVHRDHPGGPIELPRGGTVVDASAGDIVTSSGDTLLGADDKAGVAEIMAAVAHLAAHPELPRPTLRICFTPDEEIGEGATLFDVERFGAVCAYTLDGSDLGELQDETFSAEEVVLTIGGVDAHPGWAKGVLVNATRIAAEIVAALPPELTPEQTDGREGFIHVYEVSGGSGRTEIRAITRDFDDAKLHAHSALIEHTAEEVVGRYPGATLDVQISPQYPNMRTYIDQFPQAVTAAEEAIRAEGIELVRTPIRGGTDGSRLSAMGLPTPNLFTGGHDYHSTREWASLQEMAAASAVVIRLAEVWARDGAPPPR</sequence>
<reference evidence="13 14" key="1">
    <citation type="submission" date="2018-10" db="EMBL/GenBank/DDBJ databases">
        <title>Genomic Encyclopedia of Archaeal and Bacterial Type Strains, Phase II (KMG-II): from individual species to whole genera.</title>
        <authorList>
            <person name="Goeker M."/>
        </authorList>
    </citation>
    <scope>NUCLEOTIDE SEQUENCE [LARGE SCALE GENOMIC DNA]</scope>
    <source>
        <strain evidence="13 14">DSM 14954</strain>
    </source>
</reference>
<dbReference type="Pfam" id="PF07687">
    <property type="entry name" value="M20_dimer"/>
    <property type="match status" value="1"/>
</dbReference>
<name>A0A660LDN5_9ACTN</name>
<dbReference type="InterPro" id="IPR001261">
    <property type="entry name" value="ArgE/DapE_CS"/>
</dbReference>
<evidence type="ECO:0000256" key="9">
    <source>
        <dbReference type="NCBIfam" id="TIGR01882"/>
    </source>
</evidence>
<keyword evidence="3" id="KW-0031">Aminopeptidase</keyword>
<dbReference type="SUPFAM" id="SSF53187">
    <property type="entry name" value="Zn-dependent exopeptidases"/>
    <property type="match status" value="1"/>
</dbReference>
<keyword evidence="6" id="KW-0378">Hydrolase</keyword>
<dbReference type="Gene3D" id="3.40.630.10">
    <property type="entry name" value="Zn peptidases"/>
    <property type="match status" value="1"/>
</dbReference>
<dbReference type="InterPro" id="IPR011650">
    <property type="entry name" value="Peptidase_M20_dimer"/>
</dbReference>
<evidence type="ECO:0000256" key="7">
    <source>
        <dbReference type="ARBA" id="ARBA00022833"/>
    </source>
</evidence>
<comment type="caution">
    <text evidence="13">The sequence shown here is derived from an EMBL/GenBank/DDBJ whole genome shotgun (WGS) entry which is preliminary data.</text>
</comment>
<keyword evidence="5 11" id="KW-0479">Metal-binding</keyword>